<dbReference type="Gene3D" id="1.20.1260.100">
    <property type="entry name" value="TspO/MBR protein"/>
    <property type="match status" value="1"/>
</dbReference>
<dbReference type="GO" id="GO:0033013">
    <property type="term" value="P:tetrapyrrole metabolic process"/>
    <property type="evidence" value="ECO:0007669"/>
    <property type="project" value="UniProtKB-ARBA"/>
</dbReference>
<evidence type="ECO:0000256" key="3">
    <source>
        <dbReference type="ARBA" id="ARBA00022692"/>
    </source>
</evidence>
<feature type="transmembrane region" description="Helical" evidence="6">
    <location>
        <begin position="32"/>
        <end position="53"/>
    </location>
</feature>
<organism evidence="7 8">
    <name type="scientific">Candidatus Abyssobacteria bacterium SURF_17</name>
    <dbReference type="NCBI Taxonomy" id="2093361"/>
    <lineage>
        <taxon>Bacteria</taxon>
        <taxon>Pseudomonadati</taxon>
        <taxon>Candidatus Hydrogenedentota</taxon>
        <taxon>Candidatus Abyssobacteria</taxon>
    </lineage>
</organism>
<evidence type="ECO:0000256" key="5">
    <source>
        <dbReference type="ARBA" id="ARBA00023136"/>
    </source>
</evidence>
<evidence type="ECO:0000256" key="4">
    <source>
        <dbReference type="ARBA" id="ARBA00022989"/>
    </source>
</evidence>
<gene>
    <name evidence="7" type="ORF">C4532_15695</name>
</gene>
<sequence>MLTFTAAWVGSRFMPGEWYEQLTKPSWTPPNWVFAPVWSVLYALMAFAAWLVWKRAGFAGALLPLALFVLQLALNATWSWLFFGLKNPGVAFGGITVLWLAILLTVLAFWNENSTAGILLIPYLAWTSFAVALNFALWRMNSQ</sequence>
<dbReference type="FunFam" id="1.20.1260.100:FF:000001">
    <property type="entry name" value="translocator protein 2"/>
    <property type="match status" value="1"/>
</dbReference>
<dbReference type="GO" id="GO:0016020">
    <property type="term" value="C:membrane"/>
    <property type="evidence" value="ECO:0007669"/>
    <property type="project" value="UniProtKB-SubCell"/>
</dbReference>
<comment type="subcellular location">
    <subcellularLocation>
        <location evidence="1">Membrane</location>
        <topology evidence="1">Multi-pass membrane protein</topology>
    </subcellularLocation>
</comment>
<keyword evidence="5 6" id="KW-0472">Membrane</keyword>
<dbReference type="CDD" id="cd15904">
    <property type="entry name" value="TSPO_MBR"/>
    <property type="match status" value="1"/>
</dbReference>
<dbReference type="PANTHER" id="PTHR10057">
    <property type="entry name" value="PERIPHERAL-TYPE BENZODIAZEPINE RECEPTOR"/>
    <property type="match status" value="1"/>
</dbReference>
<feature type="transmembrane region" description="Helical" evidence="6">
    <location>
        <begin position="60"/>
        <end position="83"/>
    </location>
</feature>
<protein>
    <submittedName>
        <fullName evidence="7">Tryptophan-rich sensory protein</fullName>
    </submittedName>
</protein>
<reference evidence="7 8" key="1">
    <citation type="journal article" date="2017" name="ISME J.">
        <title>Energy and carbon metabolisms in a deep terrestrial subsurface fluid microbial community.</title>
        <authorList>
            <person name="Momper L."/>
            <person name="Jungbluth S.P."/>
            <person name="Lee M.D."/>
            <person name="Amend J.P."/>
        </authorList>
    </citation>
    <scope>NUCLEOTIDE SEQUENCE [LARGE SCALE GENOMIC DNA]</scope>
    <source>
        <strain evidence="7">SURF_17</strain>
    </source>
</reference>
<evidence type="ECO:0000256" key="6">
    <source>
        <dbReference type="SAM" id="Phobius"/>
    </source>
</evidence>
<dbReference type="Pfam" id="PF03073">
    <property type="entry name" value="TspO_MBR"/>
    <property type="match status" value="1"/>
</dbReference>
<feature type="transmembrane region" description="Helical" evidence="6">
    <location>
        <begin position="117"/>
        <end position="138"/>
    </location>
</feature>
<evidence type="ECO:0000313" key="7">
    <source>
        <dbReference type="EMBL" id="RJP66723.1"/>
    </source>
</evidence>
<dbReference type="InterPro" id="IPR004307">
    <property type="entry name" value="TspO_MBR"/>
</dbReference>
<name>A0A419ESS5_9BACT</name>
<comment type="similarity">
    <text evidence="2">Belongs to the TspO/BZRP family.</text>
</comment>
<feature type="transmembrane region" description="Helical" evidence="6">
    <location>
        <begin position="89"/>
        <end position="110"/>
    </location>
</feature>
<keyword evidence="3 6" id="KW-0812">Transmembrane</keyword>
<accession>A0A419ESS5</accession>
<evidence type="ECO:0000256" key="2">
    <source>
        <dbReference type="ARBA" id="ARBA00007524"/>
    </source>
</evidence>
<evidence type="ECO:0000313" key="8">
    <source>
        <dbReference type="Proteomes" id="UP000285961"/>
    </source>
</evidence>
<dbReference type="Proteomes" id="UP000285961">
    <property type="component" value="Unassembled WGS sequence"/>
</dbReference>
<dbReference type="InterPro" id="IPR038330">
    <property type="entry name" value="TspO/MBR-related_sf"/>
</dbReference>
<evidence type="ECO:0000256" key="1">
    <source>
        <dbReference type="ARBA" id="ARBA00004141"/>
    </source>
</evidence>
<dbReference type="EMBL" id="QZKI01000112">
    <property type="protein sequence ID" value="RJP66723.1"/>
    <property type="molecule type" value="Genomic_DNA"/>
</dbReference>
<dbReference type="PANTHER" id="PTHR10057:SF0">
    <property type="entry name" value="TRANSLOCATOR PROTEIN"/>
    <property type="match status" value="1"/>
</dbReference>
<dbReference type="PIRSF" id="PIRSF005859">
    <property type="entry name" value="PBR"/>
    <property type="match status" value="1"/>
</dbReference>
<comment type="caution">
    <text evidence="7">The sequence shown here is derived from an EMBL/GenBank/DDBJ whole genome shotgun (WGS) entry which is preliminary data.</text>
</comment>
<proteinExistence type="inferred from homology"/>
<dbReference type="AlphaFoldDB" id="A0A419ESS5"/>
<keyword evidence="4 6" id="KW-1133">Transmembrane helix</keyword>